<keyword evidence="1" id="KW-0812">Transmembrane</keyword>
<evidence type="ECO:0008006" key="4">
    <source>
        <dbReference type="Google" id="ProtNLM"/>
    </source>
</evidence>
<comment type="caution">
    <text evidence="2">The sequence shown here is derived from an EMBL/GenBank/DDBJ whole genome shotgun (WGS) entry which is preliminary data.</text>
</comment>
<name>A0ABT3PNS6_9BACT</name>
<keyword evidence="1" id="KW-0472">Membrane</keyword>
<reference evidence="2 3" key="1">
    <citation type="submission" date="2021-03" db="EMBL/GenBank/DDBJ databases">
        <title>Aliifodinibius sp. nov., a new bacterium isolated from saline soil.</title>
        <authorList>
            <person name="Galisteo C."/>
            <person name="De La Haba R."/>
            <person name="Sanchez-Porro C."/>
            <person name="Ventosa A."/>
        </authorList>
    </citation>
    <scope>NUCLEOTIDE SEQUENCE [LARGE SCALE GENOMIC DNA]</scope>
    <source>
        <strain evidence="2 3">1BSP15-2V2</strain>
    </source>
</reference>
<protein>
    <recommendedName>
        <fullName evidence="4">PH domain-containing protein</fullName>
    </recommendedName>
</protein>
<organism evidence="2 3">
    <name type="scientific">Fodinibius salsisoli</name>
    <dbReference type="NCBI Taxonomy" id="2820877"/>
    <lineage>
        <taxon>Bacteria</taxon>
        <taxon>Pseudomonadati</taxon>
        <taxon>Balneolota</taxon>
        <taxon>Balneolia</taxon>
        <taxon>Balneolales</taxon>
        <taxon>Balneolaceae</taxon>
        <taxon>Fodinibius</taxon>
    </lineage>
</organism>
<accession>A0ABT3PNS6</accession>
<keyword evidence="1" id="KW-1133">Transmembrane helix</keyword>
<sequence>MKHSESYTISPPSRFKFFRWLRYLGIILAIVYFWLTIDSYQQDGWVFTTILNGLTGVIWLGITYSYFRIPVFGSKIGISSDGITFKEQGEPQSIGWKQLQRINMTNNSIFLSLENNPDKELNISYLEYKQLQEAKKRIQSFSTNHQIEFSSKY</sequence>
<feature type="transmembrane region" description="Helical" evidence="1">
    <location>
        <begin position="49"/>
        <end position="67"/>
    </location>
</feature>
<feature type="transmembrane region" description="Helical" evidence="1">
    <location>
        <begin position="20"/>
        <end position="37"/>
    </location>
</feature>
<evidence type="ECO:0000313" key="2">
    <source>
        <dbReference type="EMBL" id="MCW9707516.1"/>
    </source>
</evidence>
<gene>
    <name evidence="2" type="ORF">J6I44_11680</name>
</gene>
<evidence type="ECO:0000313" key="3">
    <source>
        <dbReference type="Proteomes" id="UP001207918"/>
    </source>
</evidence>
<keyword evidence="3" id="KW-1185">Reference proteome</keyword>
<evidence type="ECO:0000256" key="1">
    <source>
        <dbReference type="SAM" id="Phobius"/>
    </source>
</evidence>
<dbReference type="RefSeq" id="WP_265766308.1">
    <property type="nucleotide sequence ID" value="NZ_JAGGJA010000007.1"/>
</dbReference>
<dbReference type="EMBL" id="JAGGJA010000007">
    <property type="protein sequence ID" value="MCW9707516.1"/>
    <property type="molecule type" value="Genomic_DNA"/>
</dbReference>
<proteinExistence type="predicted"/>
<dbReference type="Proteomes" id="UP001207918">
    <property type="component" value="Unassembled WGS sequence"/>
</dbReference>